<dbReference type="InterPro" id="IPR010985">
    <property type="entry name" value="Ribbon_hlx_hlx"/>
</dbReference>
<accession>A0ABT5HVP9</accession>
<dbReference type="Gene3D" id="1.10.1220.10">
    <property type="entry name" value="Met repressor-like"/>
    <property type="match status" value="1"/>
</dbReference>
<dbReference type="InterPro" id="IPR013321">
    <property type="entry name" value="Arc_rbn_hlx_hlx"/>
</dbReference>
<dbReference type="SUPFAM" id="SSF47598">
    <property type="entry name" value="Ribbon-helix-helix"/>
    <property type="match status" value="1"/>
</dbReference>
<dbReference type="InterPro" id="IPR002145">
    <property type="entry name" value="CopG"/>
</dbReference>
<name>A0ABT5HVP9_9CAUL</name>
<evidence type="ECO:0000313" key="2">
    <source>
        <dbReference type="EMBL" id="MDC7684167.1"/>
    </source>
</evidence>
<dbReference type="RefSeq" id="WP_272748618.1">
    <property type="nucleotide sequence ID" value="NZ_JAQQKX010000010.1"/>
</dbReference>
<dbReference type="PANTHER" id="PTHR40688:SF2">
    <property type="entry name" value="RIBBON-HELIX-HELIX PROTEIN COPG DOMAIN-CONTAINING PROTEIN"/>
    <property type="match status" value="1"/>
</dbReference>
<dbReference type="Pfam" id="PF01402">
    <property type="entry name" value="RHH_1"/>
    <property type="match status" value="1"/>
</dbReference>
<gene>
    <name evidence="2" type="ORF">PQU92_12825</name>
</gene>
<evidence type="ECO:0000313" key="3">
    <source>
        <dbReference type="Proteomes" id="UP001214854"/>
    </source>
</evidence>
<keyword evidence="3" id="KW-1185">Reference proteome</keyword>
<proteinExistence type="predicted"/>
<dbReference type="EMBL" id="JAQQKX010000010">
    <property type="protein sequence ID" value="MDC7684167.1"/>
    <property type="molecule type" value="Genomic_DNA"/>
</dbReference>
<comment type="caution">
    <text evidence="2">The sequence shown here is derived from an EMBL/GenBank/DDBJ whole genome shotgun (WGS) entry which is preliminary data.</text>
</comment>
<dbReference type="CDD" id="cd22233">
    <property type="entry name" value="RHH_CopAso-like"/>
    <property type="match status" value="1"/>
</dbReference>
<reference evidence="2 3" key="1">
    <citation type="submission" date="2023-01" db="EMBL/GenBank/DDBJ databases">
        <title>Novel species of the genus Asticcacaulis isolated from rivers.</title>
        <authorList>
            <person name="Lu H."/>
        </authorList>
    </citation>
    <scope>NUCLEOTIDE SEQUENCE [LARGE SCALE GENOMIC DNA]</scope>
    <source>
        <strain evidence="2 3">BYS171W</strain>
    </source>
</reference>
<evidence type="ECO:0000259" key="1">
    <source>
        <dbReference type="Pfam" id="PF01402"/>
    </source>
</evidence>
<protein>
    <submittedName>
        <fullName evidence="2">CopG family ribbon-helix-helix protein</fullName>
    </submittedName>
</protein>
<dbReference type="PANTHER" id="PTHR40688">
    <property type="match status" value="1"/>
</dbReference>
<dbReference type="Proteomes" id="UP001214854">
    <property type="component" value="Unassembled WGS sequence"/>
</dbReference>
<dbReference type="InterPro" id="IPR052991">
    <property type="entry name" value="Non-func_TypeII_TA_Antitoxin"/>
</dbReference>
<organism evidence="2 3">
    <name type="scientific">Asticcacaulis aquaticus</name>
    <dbReference type="NCBI Taxonomy" id="2984212"/>
    <lineage>
        <taxon>Bacteria</taxon>
        <taxon>Pseudomonadati</taxon>
        <taxon>Pseudomonadota</taxon>
        <taxon>Alphaproteobacteria</taxon>
        <taxon>Caulobacterales</taxon>
        <taxon>Caulobacteraceae</taxon>
        <taxon>Asticcacaulis</taxon>
    </lineage>
</organism>
<feature type="domain" description="Ribbon-helix-helix protein CopG" evidence="1">
    <location>
        <begin position="7"/>
        <end position="44"/>
    </location>
</feature>
<sequence length="85" mass="9194">MPSTTMTIRVSTDVKARLERLAESTQRSQSWLAGEAVSAYVERELAIVEGIRQGMEDACAGRTVSHEEAMAELQAIIDAAQSGRA</sequence>